<dbReference type="InterPro" id="IPR012677">
    <property type="entry name" value="Nucleotide-bd_a/b_plait_sf"/>
</dbReference>
<feature type="domain" description="RRM" evidence="5">
    <location>
        <begin position="15"/>
        <end position="92"/>
    </location>
</feature>
<proteinExistence type="predicted"/>
<feature type="region of interest" description="Disordered" evidence="4">
    <location>
        <begin position="115"/>
        <end position="171"/>
    </location>
</feature>
<dbReference type="SMART" id="SM00360">
    <property type="entry name" value="RRM"/>
    <property type="match status" value="1"/>
</dbReference>
<dbReference type="PANTHER" id="PTHR13952:SF6">
    <property type="entry name" value="U11_U12 SMALL NUCLEAR RIBONUCLEOPROTEIN 35 KDA PROTEIN"/>
    <property type="match status" value="1"/>
</dbReference>
<dbReference type="InterPro" id="IPR000504">
    <property type="entry name" value="RRM_dom"/>
</dbReference>
<reference evidence="6 7" key="1">
    <citation type="journal article" date="2019" name="PLoS Negl. Trop. Dis.">
        <title>Whole genome sequencing of Entamoeba nuttalli reveals mammalian host-related molecular signatures and a novel octapeptide-repeat surface protein.</title>
        <authorList>
            <person name="Tanaka M."/>
            <person name="Makiuchi T."/>
            <person name="Komiyama T."/>
            <person name="Shiina T."/>
            <person name="Osaki K."/>
            <person name="Tachibana H."/>
        </authorList>
    </citation>
    <scope>NUCLEOTIDE SEQUENCE [LARGE SCALE GENOMIC DNA]</scope>
    <source>
        <strain evidence="6 7">P19-061405</strain>
    </source>
</reference>
<gene>
    <name evidence="6" type="ORF">ENUP19_0146G0002</name>
</gene>
<keyword evidence="2" id="KW-0539">Nucleus</keyword>
<dbReference type="Proteomes" id="UP001628156">
    <property type="component" value="Unassembled WGS sequence"/>
</dbReference>
<keyword evidence="3" id="KW-0694">RNA-binding</keyword>
<evidence type="ECO:0000313" key="7">
    <source>
        <dbReference type="Proteomes" id="UP001628156"/>
    </source>
</evidence>
<comment type="subcellular location">
    <subcellularLocation>
        <location evidence="1">Nucleus</location>
    </subcellularLocation>
</comment>
<dbReference type="Pfam" id="PF00076">
    <property type="entry name" value="RRM_1"/>
    <property type="match status" value="1"/>
</dbReference>
<dbReference type="InterPro" id="IPR051183">
    <property type="entry name" value="U1_U11-U12_snRNP_70-35kDa"/>
</dbReference>
<dbReference type="InterPro" id="IPR035979">
    <property type="entry name" value="RBD_domain_sf"/>
</dbReference>
<evidence type="ECO:0000256" key="4">
    <source>
        <dbReference type="SAM" id="MobiDB-lite"/>
    </source>
</evidence>
<feature type="compositionally biased region" description="Basic and acidic residues" evidence="4">
    <location>
        <begin position="135"/>
        <end position="145"/>
    </location>
</feature>
<organism evidence="6 7">
    <name type="scientific">Entamoeba nuttalli</name>
    <dbReference type="NCBI Taxonomy" id="412467"/>
    <lineage>
        <taxon>Eukaryota</taxon>
        <taxon>Amoebozoa</taxon>
        <taxon>Evosea</taxon>
        <taxon>Archamoebae</taxon>
        <taxon>Mastigamoebida</taxon>
        <taxon>Entamoebidae</taxon>
        <taxon>Entamoeba</taxon>
    </lineage>
</organism>
<sequence>MARSPIHRASQADRYTIFVGNLSKKQANQKTIESKFKKYGKIERITVINRPNETTAYAFVKYDNTLSPSEAIQTENNSDWDGQIIVVELSENTIPNKKDSSHSLQSLSSVKIKPLVPESSKERNNITPIHTSFKQKRDTSKREYTSSHILYSPSDSSSQSSSQTSPSIQSPLTNSPYSFSPLFTSPHHTSPQSNSPHVFHLILAIRNINCQFNNSIYNKSSKSFRKIQGIQYSHTSHNLNQIQPNRSVPNLVYQDMFHTNIPQQLHRQKYHLVDSIKTKSLDVTSCNDSEYEFDSVSDPKKTNFSEGDTEFKKELIPEDEESKTMDNLNSLPDVAFSSSMSHDSLLADAMETPMQKLRREDDFDIESFIRKSSFLTDED</sequence>
<name>A0ABQ0DKM6_9EUKA</name>
<accession>A0ABQ0DKM6</accession>
<comment type="caution">
    <text evidence="6">The sequence shown here is derived from an EMBL/GenBank/DDBJ whole genome shotgun (WGS) entry which is preliminary data.</text>
</comment>
<feature type="compositionally biased region" description="Low complexity" evidence="4">
    <location>
        <begin position="152"/>
        <end position="171"/>
    </location>
</feature>
<dbReference type="PROSITE" id="PS50102">
    <property type="entry name" value="RRM"/>
    <property type="match status" value="1"/>
</dbReference>
<dbReference type="EMBL" id="BAAFRS010000146">
    <property type="protein sequence ID" value="GAB1223387.1"/>
    <property type="molecule type" value="Genomic_DNA"/>
</dbReference>
<dbReference type="Gene3D" id="3.30.70.330">
    <property type="match status" value="1"/>
</dbReference>
<evidence type="ECO:0000256" key="1">
    <source>
        <dbReference type="ARBA" id="ARBA00004123"/>
    </source>
</evidence>
<dbReference type="PANTHER" id="PTHR13952">
    <property type="entry name" value="U1 SMALL NUCLEAR RIBONUCLEOPROTEIN 70 KD"/>
    <property type="match status" value="1"/>
</dbReference>
<evidence type="ECO:0000256" key="3">
    <source>
        <dbReference type="PROSITE-ProRule" id="PRU00176"/>
    </source>
</evidence>
<evidence type="ECO:0000256" key="2">
    <source>
        <dbReference type="ARBA" id="ARBA00023242"/>
    </source>
</evidence>
<protein>
    <recommendedName>
        <fullName evidence="5">RRM domain-containing protein</fullName>
    </recommendedName>
</protein>
<evidence type="ECO:0000259" key="5">
    <source>
        <dbReference type="PROSITE" id="PS50102"/>
    </source>
</evidence>
<keyword evidence="7" id="KW-1185">Reference proteome</keyword>
<dbReference type="SUPFAM" id="SSF54928">
    <property type="entry name" value="RNA-binding domain, RBD"/>
    <property type="match status" value="1"/>
</dbReference>
<evidence type="ECO:0000313" key="6">
    <source>
        <dbReference type="EMBL" id="GAB1223387.1"/>
    </source>
</evidence>